<evidence type="ECO:0000313" key="3">
    <source>
        <dbReference type="EMBL" id="SVA26623.1"/>
    </source>
</evidence>
<dbReference type="Pfam" id="PF01243">
    <property type="entry name" value="PNPOx_N"/>
    <property type="match status" value="1"/>
</dbReference>
<evidence type="ECO:0000256" key="1">
    <source>
        <dbReference type="ARBA" id="ARBA00023002"/>
    </source>
</evidence>
<dbReference type="GO" id="GO:0016627">
    <property type="term" value="F:oxidoreductase activity, acting on the CH-CH group of donors"/>
    <property type="evidence" value="ECO:0007669"/>
    <property type="project" value="TreeGrafter"/>
</dbReference>
<dbReference type="AlphaFoldDB" id="A0A381UIP0"/>
<dbReference type="GO" id="GO:0005829">
    <property type="term" value="C:cytosol"/>
    <property type="evidence" value="ECO:0007669"/>
    <property type="project" value="TreeGrafter"/>
</dbReference>
<organism evidence="3">
    <name type="scientific">marine metagenome</name>
    <dbReference type="NCBI Taxonomy" id="408172"/>
    <lineage>
        <taxon>unclassified sequences</taxon>
        <taxon>metagenomes</taxon>
        <taxon>ecological metagenomes</taxon>
    </lineage>
</organism>
<dbReference type="InterPro" id="IPR052019">
    <property type="entry name" value="F420H2_bilvrd_red/Heme_oxyg"/>
</dbReference>
<accession>A0A381UIP0</accession>
<dbReference type="GO" id="GO:0070967">
    <property type="term" value="F:coenzyme F420 binding"/>
    <property type="evidence" value="ECO:0007669"/>
    <property type="project" value="TreeGrafter"/>
</dbReference>
<dbReference type="EMBL" id="UINC01006286">
    <property type="protein sequence ID" value="SVA26623.1"/>
    <property type="molecule type" value="Genomic_DNA"/>
</dbReference>
<dbReference type="PANTHER" id="PTHR35176:SF6">
    <property type="entry name" value="HEME OXYGENASE HI_0854-RELATED"/>
    <property type="match status" value="1"/>
</dbReference>
<name>A0A381UIP0_9ZZZZ</name>
<dbReference type="SUPFAM" id="SSF50475">
    <property type="entry name" value="FMN-binding split barrel"/>
    <property type="match status" value="1"/>
</dbReference>
<dbReference type="InterPro" id="IPR011576">
    <property type="entry name" value="Pyridox_Oxase_N"/>
</dbReference>
<dbReference type="Gene3D" id="2.30.110.10">
    <property type="entry name" value="Electron Transport, Fmn-binding Protein, Chain A"/>
    <property type="match status" value="1"/>
</dbReference>
<proteinExistence type="predicted"/>
<dbReference type="PANTHER" id="PTHR35176">
    <property type="entry name" value="HEME OXYGENASE HI_0854-RELATED"/>
    <property type="match status" value="1"/>
</dbReference>
<sequence length="151" mass="16996">MKLQDKVLEYLQTCNVLTLATNGVDGLWAAAVFYVNKDFTLYFLSDPATRHALNIINNPQVAATIQEDYKDWKKIKGIQLEGVVHKISGSKQADAIARYIGKFPLIGKQTPTEIGQALRRVSWYALTPSLLYFIDNSLGLGHRDRVDLKKD</sequence>
<evidence type="ECO:0000259" key="2">
    <source>
        <dbReference type="Pfam" id="PF01243"/>
    </source>
</evidence>
<reference evidence="3" key="1">
    <citation type="submission" date="2018-05" db="EMBL/GenBank/DDBJ databases">
        <authorList>
            <person name="Lanie J.A."/>
            <person name="Ng W.-L."/>
            <person name="Kazmierczak K.M."/>
            <person name="Andrzejewski T.M."/>
            <person name="Davidsen T.M."/>
            <person name="Wayne K.J."/>
            <person name="Tettelin H."/>
            <person name="Glass J.I."/>
            <person name="Rusch D."/>
            <person name="Podicherti R."/>
            <person name="Tsui H.-C.T."/>
            <person name="Winkler M.E."/>
        </authorList>
    </citation>
    <scope>NUCLEOTIDE SEQUENCE</scope>
</reference>
<dbReference type="InterPro" id="IPR012349">
    <property type="entry name" value="Split_barrel_FMN-bd"/>
</dbReference>
<feature type="domain" description="Pyridoxamine 5'-phosphate oxidase N-terminal" evidence="2">
    <location>
        <begin position="3"/>
        <end position="129"/>
    </location>
</feature>
<gene>
    <name evidence="3" type="ORF">METZ01_LOCUS79477</name>
</gene>
<protein>
    <recommendedName>
        <fullName evidence="2">Pyridoxamine 5'-phosphate oxidase N-terminal domain-containing protein</fullName>
    </recommendedName>
</protein>
<keyword evidence="1" id="KW-0560">Oxidoreductase</keyword>